<reference evidence="2" key="2">
    <citation type="submission" date="2012-03" db="EMBL/GenBank/DDBJ databases">
        <title>Complete genome sequence of Borrelia crocidurae.</title>
        <authorList>
            <person name="Elbir H."/>
            <person name="Gimenez G."/>
            <person name="Robert C."/>
            <person name="Raoult D."/>
            <person name="Drancourt M."/>
        </authorList>
    </citation>
    <scope>NUCLEOTIDE SEQUENCE [LARGE SCALE GENOMIC DNA]</scope>
    <source>
        <strain evidence="2">Achema</strain>
        <plasmid evidence="2">unnamed24</plasmid>
    </source>
</reference>
<evidence type="ECO:0000313" key="1">
    <source>
        <dbReference type="EMBL" id="AFI32018.1"/>
    </source>
</evidence>
<dbReference type="KEGG" id="bcw:Q7M_1261"/>
<proteinExistence type="predicted"/>
<dbReference type="HOGENOM" id="CLU_2858808_0_0_12"/>
<dbReference type="AlphaFoldDB" id="I0FEW2"/>
<keyword evidence="1" id="KW-0614">Plasmid</keyword>
<accession>I0FEW2</accession>
<organism evidence="1 2">
    <name type="scientific">Borrelia crocidurae (strain Achema)</name>
    <dbReference type="NCBI Taxonomy" id="1155096"/>
    <lineage>
        <taxon>Bacteria</taxon>
        <taxon>Pseudomonadati</taxon>
        <taxon>Spirochaetota</taxon>
        <taxon>Spirochaetia</taxon>
        <taxon>Spirochaetales</taxon>
        <taxon>Borreliaceae</taxon>
        <taxon>Borrelia</taxon>
    </lineage>
</organism>
<dbReference type="EMBL" id="CP003450">
    <property type="protein sequence ID" value="AFI32018.1"/>
    <property type="molecule type" value="Genomic_DNA"/>
</dbReference>
<reference evidence="1 2" key="1">
    <citation type="journal article" date="2012" name="J. Bacteriol.">
        <title>Complete Genome Sequence of Borrelia crocidurae.</title>
        <authorList>
            <person name="Elbir H."/>
            <person name="Gimenez G."/>
            <person name="Robert C."/>
            <person name="Bergstrom S."/>
            <person name="Cutler S."/>
            <person name="Raoult D."/>
            <person name="Drancourt M."/>
        </authorList>
    </citation>
    <scope>NUCLEOTIDE SEQUENCE [LARGE SCALE GENOMIC DNA]</scope>
    <source>
        <strain evidence="1 2">Achema</strain>
        <plasmid evidence="2">unnamed24</plasmid>
    </source>
</reference>
<protein>
    <submittedName>
        <fullName evidence="1">Uncharacterized protein</fullName>
    </submittedName>
</protein>
<sequence length="64" mass="7896">MVKNLLFIINYTLYFYKFLQLYKSVQFYTKNRIFLIRTYTSNNIINKNNTSLYYSIIKRSVYIS</sequence>
<gene>
    <name evidence="1" type="ordered locus">Q7M_1261</name>
</gene>
<name>I0FEW2_BORCA</name>
<dbReference type="Proteomes" id="UP000005212">
    <property type="component" value="Plasmid unnamed24"/>
</dbReference>
<geneLocation type="plasmid" evidence="2">
    <name>unnamed24</name>
</geneLocation>
<evidence type="ECO:0000313" key="2">
    <source>
        <dbReference type="Proteomes" id="UP000005212"/>
    </source>
</evidence>